<proteinExistence type="predicted"/>
<feature type="transmembrane region" description="Helical" evidence="2">
    <location>
        <begin position="100"/>
        <end position="120"/>
    </location>
</feature>
<name>A0A0F9PK24_9ZZZZ</name>
<feature type="transmembrane region" description="Helical" evidence="2">
    <location>
        <begin position="126"/>
        <end position="147"/>
    </location>
</feature>
<reference evidence="3" key="1">
    <citation type="journal article" date="2015" name="Nature">
        <title>Complex archaea that bridge the gap between prokaryotes and eukaryotes.</title>
        <authorList>
            <person name="Spang A."/>
            <person name="Saw J.H."/>
            <person name="Jorgensen S.L."/>
            <person name="Zaremba-Niedzwiedzka K."/>
            <person name="Martijn J."/>
            <person name="Lind A.E."/>
            <person name="van Eijk R."/>
            <person name="Schleper C."/>
            <person name="Guy L."/>
            <person name="Ettema T.J."/>
        </authorList>
    </citation>
    <scope>NUCLEOTIDE SEQUENCE</scope>
</reference>
<keyword evidence="2" id="KW-0472">Membrane</keyword>
<feature type="transmembrane region" description="Helical" evidence="2">
    <location>
        <begin position="20"/>
        <end position="39"/>
    </location>
</feature>
<feature type="region of interest" description="Disordered" evidence="1">
    <location>
        <begin position="228"/>
        <end position="250"/>
    </location>
</feature>
<evidence type="ECO:0000313" key="3">
    <source>
        <dbReference type="EMBL" id="KKN24822.1"/>
    </source>
</evidence>
<sequence length="308" mass="33772">MTKKILNFYASVETIITQLVRLIVSITSFSIGELAPLTAPLAPSFSIYLAMSERLHMPAYIALIAAGTIEIVGMYSAKISVRCYRWNSGRGKSEAAVPQGLSIAMTGIFYLVVLSMALTIELIPSLVSLIFPMFTLISIAVYVNMAIDQNLRKLETDKANDIADRKVKTGLTVEIKQAKIDLETVRDNATEAQQQAQHLMDEINIQAVTLEALTVKETKLKSDIAQLQKQRKSARNDAPTATGDDTTERARTILTEIRRNGSEISGAELGRRLGKSGTLGRKLKNELWDEAATEGETIAQPNGKMEAN</sequence>
<keyword evidence="2" id="KW-1133">Transmembrane helix</keyword>
<evidence type="ECO:0000256" key="2">
    <source>
        <dbReference type="SAM" id="Phobius"/>
    </source>
</evidence>
<evidence type="ECO:0000256" key="1">
    <source>
        <dbReference type="SAM" id="MobiDB-lite"/>
    </source>
</evidence>
<dbReference type="AlphaFoldDB" id="A0A0F9PK24"/>
<organism evidence="3">
    <name type="scientific">marine sediment metagenome</name>
    <dbReference type="NCBI Taxonomy" id="412755"/>
    <lineage>
        <taxon>unclassified sequences</taxon>
        <taxon>metagenomes</taxon>
        <taxon>ecological metagenomes</taxon>
    </lineage>
</organism>
<protein>
    <submittedName>
        <fullName evidence="3">Uncharacterized protein</fullName>
    </submittedName>
</protein>
<comment type="caution">
    <text evidence="3">The sequence shown here is derived from an EMBL/GenBank/DDBJ whole genome shotgun (WGS) entry which is preliminary data.</text>
</comment>
<gene>
    <name evidence="3" type="ORF">LCGC14_0891140</name>
</gene>
<accession>A0A0F9PK24</accession>
<dbReference type="EMBL" id="LAZR01002853">
    <property type="protein sequence ID" value="KKN24822.1"/>
    <property type="molecule type" value="Genomic_DNA"/>
</dbReference>
<feature type="transmembrane region" description="Helical" evidence="2">
    <location>
        <begin position="59"/>
        <end position="79"/>
    </location>
</feature>
<keyword evidence="2" id="KW-0812">Transmembrane</keyword>